<dbReference type="SUPFAM" id="SSF102114">
    <property type="entry name" value="Radical SAM enzymes"/>
    <property type="match status" value="1"/>
</dbReference>
<evidence type="ECO:0000259" key="8">
    <source>
        <dbReference type="PROSITE" id="PS51918"/>
    </source>
</evidence>
<dbReference type="HAMAP" id="MF_01251">
    <property type="entry name" value="UPF0313"/>
    <property type="match status" value="1"/>
</dbReference>
<evidence type="ECO:0000256" key="3">
    <source>
        <dbReference type="ARBA" id="ARBA00022723"/>
    </source>
</evidence>
<feature type="domain" description="Radical SAM core" evidence="8">
    <location>
        <begin position="294"/>
        <end position="565"/>
    </location>
</feature>
<feature type="binding site" evidence="6">
    <location>
        <position position="315"/>
    </location>
    <ligand>
        <name>[4Fe-4S] cluster</name>
        <dbReference type="ChEBI" id="CHEBI:49883"/>
        <note>4Fe-4S-S-AdoMet</note>
    </ligand>
</feature>
<dbReference type="PANTHER" id="PTHR32331">
    <property type="entry name" value="UPF0313 PROTEIN YGIQ"/>
    <property type="match status" value="1"/>
</dbReference>
<keyword evidence="10" id="KW-1185">Reference proteome</keyword>
<accession>A0ABU3NX22</accession>
<sequence length="631" mass="70685">MTNDFLPISRADMDKRGWDRLDFLFVSGDAYVDHPSFGPAIIGRLLEKQGWRVGIIAQPDWRSTAAFKALGKPRLAVLVSAGNLDSMLSKYTAARRFRSEDDYSPGGRAGLRPERATLVYASRIREVWKDVPLIIGGIEASLRRFAHYDYWSDSVRRSILVDSKADLLVYGMGEKQIKEIAAQLAAGIPMNAIRDVKGTCYRAASLDHLWNYAEAPSFAAVSGSKQDFAAAFKLQYDEQDPVRGKTVVQAHDGEYVIQNPPADPLTTAEMDEIYDLPYRRTYHPVYEEAGGVPAIQEVKFSLVSHRGCFGGCSFCAIVSHQGRIIQTRSAESILREAALLTELPDFKGYIHDVGGPTANFRLPACRFQAERGACKDRRCLHPEPCPNLEAGHGDYLSLLRALRQLPKVKKVFIRSGIRYDYLLAEGGDEFLRELCQHHVSGQLKIAPEHIAPRVTRLMGKPGKDVYLRFADAFRRMNAALGKEQYLVPYLMSSHPGSGLREAVELAEFLRDMGYHPEQVQDFIPTPGSLSTCMYYTGLHPLTGEKVYVAKDPREKRLQRALLQYRDPKNYPLVLEALTKAGRQDLIGYGDKCLIRPPRQPERPKGPAAKKARALPPGRDKGKQGKRKARVR</sequence>
<evidence type="ECO:0000256" key="4">
    <source>
        <dbReference type="ARBA" id="ARBA00023004"/>
    </source>
</evidence>
<dbReference type="SFLD" id="SFLDS00029">
    <property type="entry name" value="Radical_SAM"/>
    <property type="match status" value="1"/>
</dbReference>
<dbReference type="InterPro" id="IPR007197">
    <property type="entry name" value="rSAM"/>
</dbReference>
<dbReference type="SFLD" id="SFLDG01082">
    <property type="entry name" value="B12-binding_domain_containing"/>
    <property type="match status" value="1"/>
</dbReference>
<comment type="cofactor">
    <cofactor evidence="6">
        <name>[4Fe-4S] cluster</name>
        <dbReference type="ChEBI" id="CHEBI:49883"/>
    </cofactor>
    <text evidence="6">Binds 1 [4Fe-4S] cluster. The cluster is coordinated with 3 cysteines and an exchangeable S-adenosyl-L-methionine.</text>
</comment>
<dbReference type="InterPro" id="IPR022946">
    <property type="entry name" value="UPF0313"/>
</dbReference>
<dbReference type="InterPro" id="IPR058240">
    <property type="entry name" value="rSAM_sf"/>
</dbReference>
<dbReference type="RefSeq" id="WP_413779878.1">
    <property type="nucleotide sequence ID" value="NZ_JAUOZS010000001.1"/>
</dbReference>
<comment type="similarity">
    <text evidence="6">Belongs to the UPF0313 family.</text>
</comment>
<feature type="region of interest" description="Disordered" evidence="7">
    <location>
        <begin position="591"/>
        <end position="631"/>
    </location>
</feature>
<dbReference type="NCBIfam" id="TIGR03904">
    <property type="entry name" value="SAM_YgiQ"/>
    <property type="match status" value="1"/>
</dbReference>
<evidence type="ECO:0000256" key="2">
    <source>
        <dbReference type="ARBA" id="ARBA00022691"/>
    </source>
</evidence>
<keyword evidence="3 6" id="KW-0479">Metal-binding</keyword>
<dbReference type="Proteomes" id="UP001254848">
    <property type="component" value="Unassembled WGS sequence"/>
</dbReference>
<dbReference type="EMBL" id="JAUOZS010000001">
    <property type="protein sequence ID" value="MDT8901366.1"/>
    <property type="molecule type" value="Genomic_DNA"/>
</dbReference>
<keyword evidence="5 6" id="KW-0411">Iron-sulfur</keyword>
<keyword evidence="1 6" id="KW-0004">4Fe-4S</keyword>
<dbReference type="SFLD" id="SFLDG01069">
    <property type="entry name" value="UPF0313"/>
    <property type="match status" value="1"/>
</dbReference>
<proteinExistence type="inferred from homology"/>
<reference evidence="9 10" key="1">
    <citation type="submission" date="2023-07" db="EMBL/GenBank/DDBJ databases">
        <title>The novel representative of Negativicutes class, Anaeroselena agilis gen. nov. sp. nov.</title>
        <authorList>
            <person name="Prokofeva M.I."/>
            <person name="Elcheninov A.G."/>
            <person name="Klyukina A."/>
            <person name="Kublanov I.V."/>
            <person name="Frolov E.N."/>
            <person name="Podosokorskaya O.A."/>
        </authorList>
    </citation>
    <scope>NUCLEOTIDE SEQUENCE [LARGE SCALE GENOMIC DNA]</scope>
    <source>
        <strain evidence="9 10">4137-cl</strain>
    </source>
</reference>
<evidence type="ECO:0000313" key="9">
    <source>
        <dbReference type="EMBL" id="MDT8901366.1"/>
    </source>
</evidence>
<dbReference type="Gene3D" id="3.80.30.20">
    <property type="entry name" value="tm_1862 like domain"/>
    <property type="match status" value="1"/>
</dbReference>
<comment type="caution">
    <text evidence="9">The sequence shown here is derived from an EMBL/GenBank/DDBJ whole genome shotgun (WGS) entry which is preliminary data.</text>
</comment>
<dbReference type="InterPro" id="IPR023404">
    <property type="entry name" value="rSAM_horseshoe"/>
</dbReference>
<evidence type="ECO:0000256" key="7">
    <source>
        <dbReference type="SAM" id="MobiDB-lite"/>
    </source>
</evidence>
<dbReference type="SMART" id="SM00729">
    <property type="entry name" value="Elp3"/>
    <property type="match status" value="1"/>
</dbReference>
<dbReference type="InterPro" id="IPR024560">
    <property type="entry name" value="UPF0313_C"/>
</dbReference>
<evidence type="ECO:0000256" key="5">
    <source>
        <dbReference type="ARBA" id="ARBA00023014"/>
    </source>
</evidence>
<dbReference type="PANTHER" id="PTHR32331:SF0">
    <property type="entry name" value="UPF0313 PROTEIN YGIQ"/>
    <property type="match status" value="1"/>
</dbReference>
<evidence type="ECO:0000256" key="6">
    <source>
        <dbReference type="HAMAP-Rule" id="MF_01251"/>
    </source>
</evidence>
<protein>
    <submittedName>
        <fullName evidence="9">YgiQ family radical SAM protein</fullName>
    </submittedName>
</protein>
<keyword evidence="2 6" id="KW-0949">S-adenosyl-L-methionine</keyword>
<keyword evidence="4 6" id="KW-0408">Iron</keyword>
<name>A0ABU3NX22_9FIRM</name>
<dbReference type="Pfam" id="PF11842">
    <property type="entry name" value="DUF3362"/>
    <property type="match status" value="1"/>
</dbReference>
<organism evidence="9 10">
    <name type="scientific">Anaeroselena agilis</name>
    <dbReference type="NCBI Taxonomy" id="3063788"/>
    <lineage>
        <taxon>Bacteria</taxon>
        <taxon>Bacillati</taxon>
        <taxon>Bacillota</taxon>
        <taxon>Negativicutes</taxon>
        <taxon>Acetonemataceae</taxon>
        <taxon>Anaeroselena</taxon>
    </lineage>
</organism>
<dbReference type="Pfam" id="PF04055">
    <property type="entry name" value="Radical_SAM"/>
    <property type="match status" value="1"/>
</dbReference>
<evidence type="ECO:0000313" key="10">
    <source>
        <dbReference type="Proteomes" id="UP001254848"/>
    </source>
</evidence>
<dbReference type="Pfam" id="PF08497">
    <property type="entry name" value="Radical_SAM_N"/>
    <property type="match status" value="1"/>
</dbReference>
<dbReference type="InterPro" id="IPR006638">
    <property type="entry name" value="Elp3/MiaA/NifB-like_rSAM"/>
</dbReference>
<feature type="binding site" evidence="6">
    <location>
        <position position="312"/>
    </location>
    <ligand>
        <name>[4Fe-4S] cluster</name>
        <dbReference type="ChEBI" id="CHEBI:49883"/>
        <note>4Fe-4S-S-AdoMet</note>
    </ligand>
</feature>
<dbReference type="InterPro" id="IPR013704">
    <property type="entry name" value="UPF0313_N"/>
</dbReference>
<feature type="binding site" evidence="6">
    <location>
        <position position="308"/>
    </location>
    <ligand>
        <name>[4Fe-4S] cluster</name>
        <dbReference type="ChEBI" id="CHEBI:49883"/>
        <note>4Fe-4S-S-AdoMet</note>
    </ligand>
</feature>
<dbReference type="PROSITE" id="PS51918">
    <property type="entry name" value="RADICAL_SAM"/>
    <property type="match status" value="1"/>
</dbReference>
<evidence type="ECO:0000256" key="1">
    <source>
        <dbReference type="ARBA" id="ARBA00022485"/>
    </source>
</evidence>
<gene>
    <name evidence="9" type="ORF">Q4T40_08960</name>
</gene>